<dbReference type="PANTHER" id="PTHR16201">
    <property type="entry name" value="SEVEN TRANSMEMBRANE PROTEIN 1-RELATED"/>
    <property type="match status" value="1"/>
</dbReference>
<dbReference type="SMART" id="SM00679">
    <property type="entry name" value="CTNS"/>
    <property type="match status" value="2"/>
</dbReference>
<dbReference type="GO" id="GO:0016020">
    <property type="term" value="C:membrane"/>
    <property type="evidence" value="ECO:0007669"/>
    <property type="project" value="UniProtKB-SubCell"/>
</dbReference>
<dbReference type="AlphaFoldDB" id="A0A138ZZ83"/>
<evidence type="ECO:0000313" key="7">
    <source>
        <dbReference type="EMBL" id="KXS09443.1"/>
    </source>
</evidence>
<dbReference type="InterPro" id="IPR051415">
    <property type="entry name" value="LAAT-1"/>
</dbReference>
<feature type="transmembrane region" description="Helical" evidence="6">
    <location>
        <begin position="147"/>
        <end position="168"/>
    </location>
</feature>
<dbReference type="PANTHER" id="PTHR16201:SF11">
    <property type="entry name" value="PQ-LOOP REPEAT-CONTAINING PROTEIN"/>
    <property type="match status" value="1"/>
</dbReference>
<feature type="transmembrane region" description="Helical" evidence="6">
    <location>
        <begin position="59"/>
        <end position="82"/>
    </location>
</feature>
<evidence type="ECO:0000256" key="5">
    <source>
        <dbReference type="SAM" id="MobiDB-lite"/>
    </source>
</evidence>
<sequence length="290" mass="31624">YTLQHLRIIRLRSSEGLAPIFFLFGGIASTSTLWNVLLLQSPVVKCCVTERWSCLQNTLALIQVLVQWASFQTVFILFMIYFPVDLRYVHHPHVSHQQNSQESVKRRWTLPSYSMALFVAFTQMLYVFIAIVVTFVLLAVHGPGAEAPAAVAALAGGISLILSCLQMLPQIWETWKTKYVAALSISSLCIQTPGGLAVAILIASTPGTNPSSWASYVVSASFQSILLGLALWYTYQGHGGVPEHHFEEEVDENGGASSESTGTGLGGRERRLPVGDSAIDVNETTPLIGS</sequence>
<gene>
    <name evidence="7" type="ORF">M427DRAFT_105373</name>
</gene>
<protein>
    <recommendedName>
        <fullName evidence="9">PQ-loop-domain-containing protein</fullName>
    </recommendedName>
</protein>
<keyword evidence="3 6" id="KW-1133">Transmembrane helix</keyword>
<proteinExistence type="predicted"/>
<name>A0A138ZZ83_GONPJ</name>
<dbReference type="Gene3D" id="1.20.1280.290">
    <property type="match status" value="1"/>
</dbReference>
<dbReference type="OrthoDB" id="19344at2759"/>
<evidence type="ECO:0000256" key="2">
    <source>
        <dbReference type="ARBA" id="ARBA00022692"/>
    </source>
</evidence>
<feature type="non-terminal residue" evidence="7">
    <location>
        <position position="1"/>
    </location>
</feature>
<evidence type="ECO:0008006" key="9">
    <source>
        <dbReference type="Google" id="ProtNLM"/>
    </source>
</evidence>
<dbReference type="Pfam" id="PF04193">
    <property type="entry name" value="PQ-loop"/>
    <property type="match status" value="1"/>
</dbReference>
<evidence type="ECO:0000256" key="4">
    <source>
        <dbReference type="ARBA" id="ARBA00023136"/>
    </source>
</evidence>
<accession>A0A138ZZ83</accession>
<evidence type="ECO:0000313" key="8">
    <source>
        <dbReference type="Proteomes" id="UP000070544"/>
    </source>
</evidence>
<feature type="transmembrane region" description="Helical" evidence="6">
    <location>
        <begin position="180"/>
        <end position="202"/>
    </location>
</feature>
<evidence type="ECO:0000256" key="1">
    <source>
        <dbReference type="ARBA" id="ARBA00004141"/>
    </source>
</evidence>
<reference evidence="7 8" key="1">
    <citation type="journal article" date="2015" name="Genome Biol. Evol.">
        <title>Phylogenomic analyses indicate that early fungi evolved digesting cell walls of algal ancestors of land plants.</title>
        <authorList>
            <person name="Chang Y."/>
            <person name="Wang S."/>
            <person name="Sekimoto S."/>
            <person name="Aerts A.L."/>
            <person name="Choi C."/>
            <person name="Clum A."/>
            <person name="LaButti K.M."/>
            <person name="Lindquist E.A."/>
            <person name="Yee Ngan C."/>
            <person name="Ohm R.A."/>
            <person name="Salamov A.A."/>
            <person name="Grigoriev I.V."/>
            <person name="Spatafora J.W."/>
            <person name="Berbee M.L."/>
        </authorList>
    </citation>
    <scope>NUCLEOTIDE SEQUENCE [LARGE SCALE GENOMIC DNA]</scope>
    <source>
        <strain evidence="7 8">JEL478</strain>
    </source>
</reference>
<evidence type="ECO:0000256" key="6">
    <source>
        <dbReference type="SAM" id="Phobius"/>
    </source>
</evidence>
<dbReference type="Proteomes" id="UP000070544">
    <property type="component" value="Unassembled WGS sequence"/>
</dbReference>
<feature type="transmembrane region" description="Helical" evidence="6">
    <location>
        <begin position="115"/>
        <end position="141"/>
    </location>
</feature>
<feature type="region of interest" description="Disordered" evidence="5">
    <location>
        <begin position="248"/>
        <end position="290"/>
    </location>
</feature>
<dbReference type="InterPro" id="IPR006603">
    <property type="entry name" value="PQ-loop_rpt"/>
</dbReference>
<comment type="subcellular location">
    <subcellularLocation>
        <location evidence="1">Membrane</location>
        <topology evidence="1">Multi-pass membrane protein</topology>
    </subcellularLocation>
</comment>
<keyword evidence="8" id="KW-1185">Reference proteome</keyword>
<dbReference type="OMA" id="FVIYFPR"/>
<dbReference type="EMBL" id="KQ965864">
    <property type="protein sequence ID" value="KXS09443.1"/>
    <property type="molecule type" value="Genomic_DNA"/>
</dbReference>
<keyword evidence="2 6" id="KW-0812">Transmembrane</keyword>
<keyword evidence="4 6" id="KW-0472">Membrane</keyword>
<organism evidence="7 8">
    <name type="scientific">Gonapodya prolifera (strain JEL478)</name>
    <name type="common">Monoblepharis prolifera</name>
    <dbReference type="NCBI Taxonomy" id="1344416"/>
    <lineage>
        <taxon>Eukaryota</taxon>
        <taxon>Fungi</taxon>
        <taxon>Fungi incertae sedis</taxon>
        <taxon>Chytridiomycota</taxon>
        <taxon>Chytridiomycota incertae sedis</taxon>
        <taxon>Monoblepharidomycetes</taxon>
        <taxon>Monoblepharidales</taxon>
        <taxon>Gonapodyaceae</taxon>
        <taxon>Gonapodya</taxon>
    </lineage>
</organism>
<feature type="transmembrane region" description="Helical" evidence="6">
    <location>
        <begin position="20"/>
        <end position="39"/>
    </location>
</feature>
<evidence type="ECO:0000256" key="3">
    <source>
        <dbReference type="ARBA" id="ARBA00022989"/>
    </source>
</evidence>
<feature type="transmembrane region" description="Helical" evidence="6">
    <location>
        <begin position="214"/>
        <end position="235"/>
    </location>
</feature>